<comment type="similarity">
    <text evidence="1 13">Belongs to the RtcB family.</text>
</comment>
<keyword evidence="6 11" id="KW-0342">GTP-binding</keyword>
<feature type="active site" description="GMP-histidine intermediate" evidence="10">
    <location>
        <position position="410"/>
    </location>
</feature>
<dbReference type="FunFam" id="3.90.1860.10:FF:000001">
    <property type="entry name" value="tRNA-splicing ligase RtcB homolog"/>
    <property type="match status" value="1"/>
</dbReference>
<dbReference type="Pfam" id="PF01139">
    <property type="entry name" value="RtcB"/>
    <property type="match status" value="1"/>
</dbReference>
<sequence length="487" mass="53586">MANIEQIIQQISDTVWEIPVSYKEGMRVPARIYATEKLMREMDDGVYDQVTNVATLPGITKYALCMPDGHFGYGFPIGGVAAMDVEAGGVISPGGIGFDINCGMRLVVTNLTYKDVGAYIKKLVDRLYERVPAGVGSTGFVKISRQEFRQVVEQGSQWCIRNGYGWEEDLDLTEENGCIEGADSSKISEKAIDRGFNQIGTLGSGNHYLEIQVARKQDFFDPELAATFGITQPDQVVVMFHCGSRGFGHQVATDYLQVFLKVMESKYGIKILDRELACAPFNSPEGQAYFTAMKCGLNMSFANRQVILHRIREVFSEIFGTDAQDLGMRVVYDIAHNTAKLERHMVDGVERNLLVHRKGATRAFGPNMADVPQKYQTVGQPVIIGGSMETGSYLLVGVSSGEQSFFSTAHGSGRSMSRTKARKTWQGEKLQKDLENRGIYIRSTSWSGLAEEAGGAYKNIDDVIEAAELAGISKKVVRLSPIGNIKG</sequence>
<keyword evidence="3 12" id="KW-0479">Metal-binding</keyword>
<dbReference type="GO" id="GO:0042245">
    <property type="term" value="P:RNA repair"/>
    <property type="evidence" value="ECO:0007669"/>
    <property type="project" value="UniProtKB-KW"/>
</dbReference>
<dbReference type="InterPro" id="IPR001233">
    <property type="entry name" value="RtcB"/>
</dbReference>
<keyword evidence="2 13" id="KW-0436">Ligase</keyword>
<dbReference type="PANTHER" id="PTHR11118">
    <property type="entry name" value="RNA-SPLICING LIGASE RTCB HOMOLOG"/>
    <property type="match status" value="1"/>
</dbReference>
<dbReference type="Proteomes" id="UP001050975">
    <property type="component" value="Unassembled WGS sequence"/>
</dbReference>
<name>A0AAV3XHE5_9CYAN</name>
<evidence type="ECO:0000256" key="10">
    <source>
        <dbReference type="PIRSR" id="PIRSR601233-1"/>
    </source>
</evidence>
<feature type="binding site" evidence="12">
    <location>
        <position position="207"/>
    </location>
    <ligand>
        <name>Mn(2+)</name>
        <dbReference type="ChEBI" id="CHEBI:29035"/>
        <label>1</label>
    </ligand>
</feature>
<gene>
    <name evidence="13" type="primary">rtcB</name>
    <name evidence="14" type="ORF">MiSe_49740</name>
</gene>
<dbReference type="SUPFAM" id="SSF103365">
    <property type="entry name" value="Hypothetical protein PH1602"/>
    <property type="match status" value="1"/>
</dbReference>
<dbReference type="EC" id="6.5.1.-" evidence="13"/>
<dbReference type="Gene3D" id="3.90.1860.10">
    <property type="entry name" value="tRNA-splicing ligase RtcB"/>
    <property type="match status" value="1"/>
</dbReference>
<feature type="binding site" evidence="11">
    <location>
        <begin position="385"/>
        <end position="388"/>
    </location>
    <ligand>
        <name>GMP</name>
        <dbReference type="ChEBI" id="CHEBI:58115"/>
    </ligand>
</feature>
<dbReference type="RefSeq" id="WP_226585983.1">
    <property type="nucleotide sequence ID" value="NZ_BLAY01000083.1"/>
</dbReference>
<evidence type="ECO:0000256" key="13">
    <source>
        <dbReference type="RuleBase" id="RU371113"/>
    </source>
</evidence>
<dbReference type="PANTHER" id="PTHR11118:SF1">
    <property type="entry name" value="RNA-SPLICING LIGASE RTCB HOMOLOG"/>
    <property type="match status" value="1"/>
</dbReference>
<organism evidence="14 15">
    <name type="scientific">Microseira wollei NIES-4236</name>
    <dbReference type="NCBI Taxonomy" id="2530354"/>
    <lineage>
        <taxon>Bacteria</taxon>
        <taxon>Bacillati</taxon>
        <taxon>Cyanobacteriota</taxon>
        <taxon>Cyanophyceae</taxon>
        <taxon>Oscillatoriophycideae</taxon>
        <taxon>Aerosakkonematales</taxon>
        <taxon>Aerosakkonemataceae</taxon>
        <taxon>Microseira</taxon>
    </lineage>
</organism>
<feature type="binding site" evidence="11">
    <location>
        <begin position="410"/>
        <end position="413"/>
    </location>
    <ligand>
        <name>GMP</name>
        <dbReference type="ChEBI" id="CHEBI:58115"/>
    </ligand>
</feature>
<feature type="binding site" evidence="12">
    <location>
        <position position="99"/>
    </location>
    <ligand>
        <name>Mn(2+)</name>
        <dbReference type="ChEBI" id="CHEBI:29035"/>
        <label>1</label>
    </ligand>
</feature>
<feature type="binding site" evidence="11">
    <location>
        <position position="392"/>
    </location>
    <ligand>
        <name>GMP</name>
        <dbReference type="ChEBI" id="CHEBI:58115"/>
    </ligand>
</feature>
<comment type="cofactor">
    <cofactor evidence="12 13">
        <name>Mn(2+)</name>
        <dbReference type="ChEBI" id="CHEBI:29035"/>
    </cofactor>
    <text evidence="12 13">Binds 2 manganese ions per subunit.</text>
</comment>
<evidence type="ECO:0000256" key="11">
    <source>
        <dbReference type="PIRSR" id="PIRSR601233-2"/>
    </source>
</evidence>
<evidence type="ECO:0000256" key="2">
    <source>
        <dbReference type="ARBA" id="ARBA00022598"/>
    </source>
</evidence>
<protein>
    <recommendedName>
        <fullName evidence="13">tRNA-splicing ligase RtcB</fullName>
        <ecNumber evidence="13">6.5.1.-</ecNumber>
    </recommendedName>
</protein>
<keyword evidence="15" id="KW-1185">Reference proteome</keyword>
<comment type="caution">
    <text evidence="14">The sequence shown here is derived from an EMBL/GenBank/DDBJ whole genome shotgun (WGS) entry which is preliminary data.</text>
</comment>
<evidence type="ECO:0000256" key="3">
    <source>
        <dbReference type="ARBA" id="ARBA00022723"/>
    </source>
</evidence>
<comment type="subunit">
    <text evidence="13">Monomer.</text>
</comment>
<dbReference type="GO" id="GO:0170057">
    <property type="term" value="F:RNA ligase (GTP) activity"/>
    <property type="evidence" value="ECO:0007669"/>
    <property type="project" value="UniProtKB-EC"/>
</dbReference>
<evidence type="ECO:0000256" key="4">
    <source>
        <dbReference type="ARBA" id="ARBA00022741"/>
    </source>
</evidence>
<feature type="binding site" evidence="12">
    <location>
        <position position="336"/>
    </location>
    <ligand>
        <name>Mn(2+)</name>
        <dbReference type="ChEBI" id="CHEBI:29035"/>
        <label>2</label>
    </ligand>
</feature>
<evidence type="ECO:0000256" key="7">
    <source>
        <dbReference type="ARBA" id="ARBA00023211"/>
    </source>
</evidence>
<reference evidence="14" key="1">
    <citation type="submission" date="2019-10" db="EMBL/GenBank/DDBJ databases">
        <title>Draft genome sequece of Microseira wollei NIES-4236.</title>
        <authorList>
            <person name="Yamaguchi H."/>
            <person name="Suzuki S."/>
            <person name="Kawachi M."/>
        </authorList>
    </citation>
    <scope>NUCLEOTIDE SEQUENCE</scope>
    <source>
        <strain evidence="14">NIES-4236</strain>
    </source>
</reference>
<proteinExistence type="inferred from homology"/>
<dbReference type="GO" id="GO:0005525">
    <property type="term" value="F:GTP binding"/>
    <property type="evidence" value="ECO:0007669"/>
    <property type="project" value="UniProtKB-KW"/>
</dbReference>
<dbReference type="InterPro" id="IPR036025">
    <property type="entry name" value="RtcB-like_sf"/>
</dbReference>
<comment type="catalytic activity">
    <reaction evidence="8">
        <text>a 3'-end 3'-phospho-ribonucleotide-RNA + a 5'-end dephospho-ribonucleoside-RNA + GTP = a ribonucleotidyl-ribonucleotide-RNA + GMP + diphosphate</text>
        <dbReference type="Rhea" id="RHEA:68076"/>
        <dbReference type="Rhea" id="RHEA-COMP:10463"/>
        <dbReference type="Rhea" id="RHEA-COMP:13936"/>
        <dbReference type="Rhea" id="RHEA-COMP:17355"/>
        <dbReference type="ChEBI" id="CHEBI:33019"/>
        <dbReference type="ChEBI" id="CHEBI:37565"/>
        <dbReference type="ChEBI" id="CHEBI:58115"/>
        <dbReference type="ChEBI" id="CHEBI:83062"/>
        <dbReference type="ChEBI" id="CHEBI:138284"/>
        <dbReference type="ChEBI" id="CHEBI:173118"/>
        <dbReference type="EC" id="6.5.1.8"/>
    </reaction>
</comment>
<evidence type="ECO:0000313" key="15">
    <source>
        <dbReference type="Proteomes" id="UP001050975"/>
    </source>
</evidence>
<dbReference type="GO" id="GO:0003972">
    <property type="term" value="F:RNA ligase (ATP) activity"/>
    <property type="evidence" value="ECO:0007669"/>
    <property type="project" value="TreeGrafter"/>
</dbReference>
<dbReference type="AlphaFoldDB" id="A0AAV3XHE5"/>
<evidence type="ECO:0000256" key="1">
    <source>
        <dbReference type="ARBA" id="ARBA00008071"/>
    </source>
</evidence>
<feature type="binding site" evidence="11">
    <location>
        <begin position="206"/>
        <end position="210"/>
    </location>
    <ligand>
        <name>GMP</name>
        <dbReference type="ChEBI" id="CHEBI:58115"/>
    </ligand>
</feature>
<evidence type="ECO:0000256" key="8">
    <source>
        <dbReference type="ARBA" id="ARBA00047746"/>
    </source>
</evidence>
<evidence type="ECO:0000256" key="6">
    <source>
        <dbReference type="ARBA" id="ARBA00023134"/>
    </source>
</evidence>
<comment type="catalytic activity">
    <reaction evidence="9">
        <text>a 3'-end 2',3'-cyclophospho-ribonucleotide-RNA + a 5'-end dephospho-ribonucleoside-RNA + GTP + H2O = a ribonucleotidyl-ribonucleotide-RNA + GMP + diphosphate + H(+)</text>
        <dbReference type="Rhea" id="RHEA:68080"/>
        <dbReference type="Rhea" id="RHEA-COMP:10464"/>
        <dbReference type="Rhea" id="RHEA-COMP:13936"/>
        <dbReference type="Rhea" id="RHEA-COMP:17355"/>
        <dbReference type="ChEBI" id="CHEBI:15377"/>
        <dbReference type="ChEBI" id="CHEBI:15378"/>
        <dbReference type="ChEBI" id="CHEBI:33019"/>
        <dbReference type="ChEBI" id="CHEBI:37565"/>
        <dbReference type="ChEBI" id="CHEBI:58115"/>
        <dbReference type="ChEBI" id="CHEBI:83064"/>
        <dbReference type="ChEBI" id="CHEBI:138284"/>
        <dbReference type="ChEBI" id="CHEBI:173118"/>
        <dbReference type="EC" id="6.5.1.8"/>
    </reaction>
</comment>
<evidence type="ECO:0000313" key="14">
    <source>
        <dbReference type="EMBL" id="GET40166.1"/>
    </source>
</evidence>
<feature type="binding site" evidence="11">
    <location>
        <begin position="336"/>
        <end position="337"/>
    </location>
    <ligand>
        <name>GMP</name>
        <dbReference type="ChEBI" id="CHEBI:58115"/>
    </ligand>
</feature>
<evidence type="ECO:0000256" key="5">
    <source>
        <dbReference type="ARBA" id="ARBA00022800"/>
    </source>
</evidence>
<dbReference type="PROSITE" id="PS01288">
    <property type="entry name" value="UPF0027"/>
    <property type="match status" value="1"/>
</dbReference>
<dbReference type="GO" id="GO:0006396">
    <property type="term" value="P:RNA processing"/>
    <property type="evidence" value="ECO:0007669"/>
    <property type="project" value="InterPro"/>
</dbReference>
<evidence type="ECO:0000256" key="12">
    <source>
        <dbReference type="PIRSR" id="PIRSR601233-3"/>
    </source>
</evidence>
<dbReference type="GO" id="GO:0046872">
    <property type="term" value="F:metal ion binding"/>
    <property type="evidence" value="ECO:0007669"/>
    <property type="project" value="UniProtKB-UniRule"/>
</dbReference>
<evidence type="ECO:0000256" key="9">
    <source>
        <dbReference type="ARBA" id="ARBA00049514"/>
    </source>
</evidence>
<keyword evidence="7 12" id="KW-0464">Manganese</keyword>
<feature type="binding site" evidence="12">
    <location>
        <position position="241"/>
    </location>
    <ligand>
        <name>Mn(2+)</name>
        <dbReference type="ChEBI" id="CHEBI:29035"/>
        <label>2</label>
    </ligand>
</feature>
<keyword evidence="4 11" id="KW-0547">Nucleotide-binding</keyword>
<accession>A0AAV3XHE5</accession>
<keyword evidence="5" id="KW-0692">RNA repair</keyword>
<dbReference type="EMBL" id="BLAY01000083">
    <property type="protein sequence ID" value="GET40166.1"/>
    <property type="molecule type" value="Genomic_DNA"/>
</dbReference>
<feature type="binding site" evidence="11">
    <location>
        <position position="486"/>
    </location>
    <ligand>
        <name>GMP</name>
        <dbReference type="ChEBI" id="CHEBI:58115"/>
    </ligand>
</feature>